<dbReference type="KEGG" id="pmuc:ING2E5A_1940"/>
<dbReference type="RefSeq" id="WP_083373278.1">
    <property type="nucleotide sequence ID" value="NZ_LT608328.1"/>
</dbReference>
<dbReference type="GO" id="GO:0009279">
    <property type="term" value="C:cell outer membrane"/>
    <property type="evidence" value="ECO:0007669"/>
    <property type="project" value="UniProtKB-SubCell"/>
</dbReference>
<reference evidence="12 13" key="1">
    <citation type="submission" date="2016-08" db="EMBL/GenBank/DDBJ databases">
        <authorList>
            <person name="Seilhamer J.J."/>
        </authorList>
    </citation>
    <scope>NUCLEOTIDE SEQUENCE [LARGE SCALE GENOMIC DNA]</scope>
    <source>
        <strain evidence="12">ING2-E5A</strain>
    </source>
</reference>
<accession>A0A1G4G893</accession>
<keyword evidence="4 8" id="KW-0812">Transmembrane</keyword>
<feature type="domain" description="TonB-dependent receptor-like beta-barrel" evidence="10">
    <location>
        <begin position="431"/>
        <end position="989"/>
    </location>
</feature>
<dbReference type="InterPro" id="IPR000531">
    <property type="entry name" value="Beta-barrel_TonB"/>
</dbReference>
<dbReference type="AlphaFoldDB" id="A0A1G4G893"/>
<dbReference type="Gene3D" id="2.60.40.1120">
    <property type="entry name" value="Carboxypeptidase-like, regulatory domain"/>
    <property type="match status" value="1"/>
</dbReference>
<keyword evidence="13" id="KW-1185">Reference proteome</keyword>
<keyword evidence="7 8" id="KW-0998">Cell outer membrane</keyword>
<dbReference type="Proteomes" id="UP000178485">
    <property type="component" value="Chromosome i"/>
</dbReference>
<dbReference type="InterPro" id="IPR039426">
    <property type="entry name" value="TonB-dep_rcpt-like"/>
</dbReference>
<evidence type="ECO:0000256" key="2">
    <source>
        <dbReference type="ARBA" id="ARBA00022448"/>
    </source>
</evidence>
<keyword evidence="2 8" id="KW-0813">Transport</keyword>
<dbReference type="SUPFAM" id="SSF56935">
    <property type="entry name" value="Porins"/>
    <property type="match status" value="1"/>
</dbReference>
<dbReference type="Gene3D" id="2.170.130.10">
    <property type="entry name" value="TonB-dependent receptor, plug domain"/>
    <property type="match status" value="1"/>
</dbReference>
<evidence type="ECO:0000313" key="13">
    <source>
        <dbReference type="Proteomes" id="UP000178485"/>
    </source>
</evidence>
<dbReference type="Pfam" id="PF07715">
    <property type="entry name" value="Plug"/>
    <property type="match status" value="1"/>
</dbReference>
<evidence type="ECO:0000256" key="6">
    <source>
        <dbReference type="ARBA" id="ARBA00023136"/>
    </source>
</evidence>
<dbReference type="InterPro" id="IPR008969">
    <property type="entry name" value="CarboxyPept-like_regulatory"/>
</dbReference>
<evidence type="ECO:0000259" key="10">
    <source>
        <dbReference type="Pfam" id="PF00593"/>
    </source>
</evidence>
<comment type="subcellular location">
    <subcellularLocation>
        <location evidence="1 8">Cell outer membrane</location>
        <topology evidence="1 8">Multi-pass membrane protein</topology>
    </subcellularLocation>
</comment>
<dbReference type="Pfam" id="PF13715">
    <property type="entry name" value="CarbopepD_reg_2"/>
    <property type="match status" value="1"/>
</dbReference>
<sequence length="1047" mass="117454">MKQVFLSVKKEIFFLFMWLFSLCLLAQNITVRGTVTDTSGEPLIGVTVQVKGTSVGTVTDIDGTFILSNVPSNATLEISYVGMASQSVAVNGRTTLNIVLQEDAETLDEVVVVGYGVQKKETLTGAIAQVRGEELENRITSNMTSALQGVLANVNVSINNQGGEPGSVPSINIRGYGSLSGSNPLVIIDGVESKLENINPNDVESIAVMKDATATAIFGSRAAFGVLNIKTKRGRDTAGKISVRLNSTFGMNGPVNLPQPASGYEWLYTLDTAFHNAGLTSPITSETLQKARENHEHPGTHPAMTVNPTNPEQFTSYYEAVGNTNWYKVYYKPWALTQKHDINVSGGSQKANYFISGGFYNEDGIYRIGDEKFQRYNFVANIDSKISNWLSLQFNNRYTRRDIDTPHNYSDIGDFHHSVARTWSNMPEKDPNGNYYESYHLLLSQAGRNKRNQNELLNSVNVILEPLKGWKINFETNIRQNFNNQTNHKKTVYSTLADGITKSRSGVSFPNFYLENCSRDFYNTNNLYSNFDLNIAKHKITFMGGMQNEYYYHTSVEGRNDYLVTESVPSLRTATGQIHLSGYKGHWSTLSYFGRINYNFNDKFLFEVLGRYNGSSRFAPGYNWGFFPAFSAGYVISNNDFWEDNLASKVSFLKIRGSMGEVGNQDVANYLYLPTMGINKNLNWIINGARPIYVSAAGLISPDVTWETVRTANIGFDSYFLNNRLSLIYDYFVRETKNMFGPAESLPATLGASAPKRNNADLQTKGFEMQIAWRDKIGDLGYNMAFNLSDNQTTITRYKNDNGVLSDYYVGRKIGEIWGYNTVGIYQSQEEADAGPDQTYFFSRWGEGDIEYADLNKDGKINPGNNTLDDHGDLSIIGNSTPRFSYGINLGLDWKNFDLSVFCQGVGKRDAAPSGNMFYGITGDVWQSSVFVQHLDYWSSENPNAYYPKPYLGTNEHSKNIQTQTRFLQNAAYFRLKSFQFGYTLPVEKKIKFPIEKIRFFITGENLFTLTKMHKTFDPETAFVGAYGSGKAYPLRRTFSFGLNVDL</sequence>
<dbReference type="SUPFAM" id="SSF49464">
    <property type="entry name" value="Carboxypeptidase regulatory domain-like"/>
    <property type="match status" value="1"/>
</dbReference>
<evidence type="ECO:0000256" key="1">
    <source>
        <dbReference type="ARBA" id="ARBA00004571"/>
    </source>
</evidence>
<dbReference type="FunFam" id="2.60.40.1120:FF:000003">
    <property type="entry name" value="Outer membrane protein Omp121"/>
    <property type="match status" value="1"/>
</dbReference>
<keyword evidence="5 9" id="KW-0798">TonB box</keyword>
<protein>
    <submittedName>
        <fullName evidence="12">TonB-dependent receptor SusC</fullName>
    </submittedName>
</protein>
<evidence type="ECO:0000256" key="5">
    <source>
        <dbReference type="ARBA" id="ARBA00023077"/>
    </source>
</evidence>
<evidence type="ECO:0000313" key="12">
    <source>
        <dbReference type="EMBL" id="SCM58727.1"/>
    </source>
</evidence>
<comment type="similarity">
    <text evidence="8 9">Belongs to the TonB-dependent receptor family.</text>
</comment>
<keyword evidence="12" id="KW-0675">Receptor</keyword>
<evidence type="ECO:0000256" key="4">
    <source>
        <dbReference type="ARBA" id="ARBA00022692"/>
    </source>
</evidence>
<organism evidence="12 13">
    <name type="scientific">Petrimonas mucosa</name>
    <dbReference type="NCBI Taxonomy" id="1642646"/>
    <lineage>
        <taxon>Bacteria</taxon>
        <taxon>Pseudomonadati</taxon>
        <taxon>Bacteroidota</taxon>
        <taxon>Bacteroidia</taxon>
        <taxon>Bacteroidales</taxon>
        <taxon>Dysgonomonadaceae</taxon>
        <taxon>Petrimonas</taxon>
    </lineage>
</organism>
<dbReference type="EMBL" id="LT608328">
    <property type="protein sequence ID" value="SCM58727.1"/>
    <property type="molecule type" value="Genomic_DNA"/>
</dbReference>
<evidence type="ECO:0000256" key="3">
    <source>
        <dbReference type="ARBA" id="ARBA00022452"/>
    </source>
</evidence>
<proteinExistence type="inferred from homology"/>
<feature type="domain" description="TonB-dependent receptor plug" evidence="11">
    <location>
        <begin position="120"/>
        <end position="226"/>
    </location>
</feature>
<dbReference type="Gene3D" id="2.40.170.20">
    <property type="entry name" value="TonB-dependent receptor, beta-barrel domain"/>
    <property type="match status" value="1"/>
</dbReference>
<evidence type="ECO:0000259" key="11">
    <source>
        <dbReference type="Pfam" id="PF07715"/>
    </source>
</evidence>
<evidence type="ECO:0000256" key="8">
    <source>
        <dbReference type="PROSITE-ProRule" id="PRU01360"/>
    </source>
</evidence>
<dbReference type="PROSITE" id="PS52016">
    <property type="entry name" value="TONB_DEPENDENT_REC_3"/>
    <property type="match status" value="1"/>
</dbReference>
<evidence type="ECO:0000256" key="9">
    <source>
        <dbReference type="RuleBase" id="RU003357"/>
    </source>
</evidence>
<dbReference type="InterPro" id="IPR036942">
    <property type="entry name" value="Beta-barrel_TonB_sf"/>
</dbReference>
<dbReference type="InterPro" id="IPR023996">
    <property type="entry name" value="TonB-dep_OMP_SusC/RagA"/>
</dbReference>
<evidence type="ECO:0000256" key="7">
    <source>
        <dbReference type="ARBA" id="ARBA00023237"/>
    </source>
</evidence>
<name>A0A1G4G893_9BACT</name>
<dbReference type="InterPro" id="IPR037066">
    <property type="entry name" value="Plug_dom_sf"/>
</dbReference>
<dbReference type="InterPro" id="IPR012910">
    <property type="entry name" value="Plug_dom"/>
</dbReference>
<dbReference type="Pfam" id="PF00593">
    <property type="entry name" value="TonB_dep_Rec_b-barrel"/>
    <property type="match status" value="1"/>
</dbReference>
<keyword evidence="3 8" id="KW-1134">Transmembrane beta strand</keyword>
<dbReference type="NCBIfam" id="TIGR04056">
    <property type="entry name" value="OMP_RagA_SusC"/>
    <property type="match status" value="1"/>
</dbReference>
<keyword evidence="6 8" id="KW-0472">Membrane</keyword>
<dbReference type="STRING" id="1642646.ING2E5A_1940"/>
<gene>
    <name evidence="12" type="primary">susC47</name>
    <name evidence="12" type="ORF">ING2E5A_1940</name>
</gene>